<dbReference type="OMA" id="HHICSAC"/>
<dbReference type="Proteomes" id="UP000887565">
    <property type="component" value="Unplaced"/>
</dbReference>
<accession>A0A915KPH8</accession>
<dbReference type="PANTHER" id="PTHR33995:SF7">
    <property type="entry name" value="BURSICON SUBUNIT ALPHA-RELATED"/>
    <property type="match status" value="1"/>
</dbReference>
<sequence length="185" mass="21006">MIAQLRALDKLPPLEDIELKPDLSNMQPRVNGAAMSQMMFAGRNNYRRSDYATSFFRHLRGRRKRQAANFDVDSEKGQGHAVYCWKAGEQGRHSGKNLHHICSACRSIRVLPSSYFPRYLNQVECIGGPCLNGEGVCTKQFMFVNVLKNTGTDACQRWEKAQIRLAVCCDCMLKKESRLYGRVLG</sequence>
<dbReference type="AlphaFoldDB" id="A0A915KPH8"/>
<keyword evidence="1" id="KW-1185">Reference proteome</keyword>
<evidence type="ECO:0000313" key="1">
    <source>
        <dbReference type="Proteomes" id="UP000887565"/>
    </source>
</evidence>
<dbReference type="PANTHER" id="PTHR33995">
    <property type="entry name" value="PROTEIN CBG18546"/>
    <property type="match status" value="1"/>
</dbReference>
<dbReference type="SUPFAM" id="SSF57501">
    <property type="entry name" value="Cystine-knot cytokines"/>
    <property type="match status" value="1"/>
</dbReference>
<protein>
    <submittedName>
        <fullName evidence="2">Uncharacterized protein</fullName>
    </submittedName>
</protein>
<proteinExistence type="predicted"/>
<organism evidence="1 2">
    <name type="scientific">Romanomermis culicivorax</name>
    <name type="common">Nematode worm</name>
    <dbReference type="NCBI Taxonomy" id="13658"/>
    <lineage>
        <taxon>Eukaryota</taxon>
        <taxon>Metazoa</taxon>
        <taxon>Ecdysozoa</taxon>
        <taxon>Nematoda</taxon>
        <taxon>Enoplea</taxon>
        <taxon>Dorylaimia</taxon>
        <taxon>Mermithida</taxon>
        <taxon>Mermithoidea</taxon>
        <taxon>Mermithidae</taxon>
        <taxon>Romanomermis</taxon>
    </lineage>
</organism>
<evidence type="ECO:0000313" key="2">
    <source>
        <dbReference type="WBParaSite" id="nRc.2.0.1.t40359-RA"/>
    </source>
</evidence>
<name>A0A915KPH8_ROMCU</name>
<dbReference type="InterPro" id="IPR029034">
    <property type="entry name" value="Cystine-knot_cytokine"/>
</dbReference>
<reference evidence="2" key="1">
    <citation type="submission" date="2022-11" db="UniProtKB">
        <authorList>
            <consortium name="WormBaseParasite"/>
        </authorList>
    </citation>
    <scope>IDENTIFICATION</scope>
</reference>
<dbReference type="WBParaSite" id="nRc.2.0.1.t40359-RA">
    <property type="protein sequence ID" value="nRc.2.0.1.t40359-RA"/>
    <property type="gene ID" value="nRc.2.0.1.g40359"/>
</dbReference>